<dbReference type="GO" id="GO:0046872">
    <property type="term" value="F:metal ion binding"/>
    <property type="evidence" value="ECO:0007669"/>
    <property type="project" value="UniProtKB-KW"/>
</dbReference>
<comment type="subunit">
    <text evidence="14">Homodimer.</text>
</comment>
<evidence type="ECO:0000256" key="4">
    <source>
        <dbReference type="ARBA" id="ARBA00022679"/>
    </source>
</evidence>
<organism evidence="16 17">
    <name type="scientific">Proteus vulgaris</name>
    <dbReference type="NCBI Taxonomy" id="585"/>
    <lineage>
        <taxon>Bacteria</taxon>
        <taxon>Pseudomonadati</taxon>
        <taxon>Pseudomonadota</taxon>
        <taxon>Gammaproteobacteria</taxon>
        <taxon>Enterobacterales</taxon>
        <taxon>Morganellaceae</taxon>
        <taxon>Proteus</taxon>
    </lineage>
</organism>
<feature type="binding site" evidence="14">
    <location>
        <position position="375"/>
    </location>
    <ligand>
        <name>K(+)</name>
        <dbReference type="ChEBI" id="CHEBI:29103"/>
    </ligand>
</feature>
<dbReference type="GO" id="GO:0004747">
    <property type="term" value="F:ribokinase activity"/>
    <property type="evidence" value="ECO:0007669"/>
    <property type="project" value="UniProtKB-UniRule"/>
</dbReference>
<feature type="binding site" evidence="14">
    <location>
        <position position="339"/>
    </location>
    <ligand>
        <name>K(+)</name>
        <dbReference type="ChEBI" id="CHEBI:29103"/>
    </ligand>
</feature>
<keyword evidence="4 14" id="KW-0808">Transferase</keyword>
<evidence type="ECO:0000256" key="10">
    <source>
        <dbReference type="ARBA" id="ARBA00022958"/>
    </source>
</evidence>
<dbReference type="Pfam" id="PF08220">
    <property type="entry name" value="HTH_DeoR"/>
    <property type="match status" value="1"/>
</dbReference>
<reference evidence="16 17" key="1">
    <citation type="submission" date="2018-06" db="EMBL/GenBank/DDBJ databases">
        <authorList>
            <consortium name="Pathogen Informatics"/>
            <person name="Doyle S."/>
        </authorList>
    </citation>
    <scope>NUCLEOTIDE SEQUENCE [LARGE SCALE GENOMIC DNA]</scope>
    <source>
        <strain evidence="16 17">NCTC10376</strain>
    </source>
</reference>
<evidence type="ECO:0000256" key="3">
    <source>
        <dbReference type="ARBA" id="ARBA00016943"/>
    </source>
</evidence>
<dbReference type="Pfam" id="PF00294">
    <property type="entry name" value="PfkB"/>
    <property type="match status" value="1"/>
</dbReference>
<dbReference type="InterPro" id="IPR001034">
    <property type="entry name" value="DeoR_HTH"/>
</dbReference>
<comment type="subcellular location">
    <subcellularLocation>
        <location evidence="14">Cytoplasm</location>
    </subcellularLocation>
</comment>
<evidence type="ECO:0000256" key="14">
    <source>
        <dbReference type="HAMAP-Rule" id="MF_01987"/>
    </source>
</evidence>
<dbReference type="PANTHER" id="PTHR10584:SF166">
    <property type="entry name" value="RIBOKINASE"/>
    <property type="match status" value="1"/>
</dbReference>
<keyword evidence="8 14" id="KW-0067">ATP-binding</keyword>
<accession>A0A379F510</accession>
<feature type="binding site" evidence="14">
    <location>
        <position position="378"/>
    </location>
    <ligand>
        <name>K(+)</name>
        <dbReference type="ChEBI" id="CHEBI:29103"/>
    </ligand>
</feature>
<sequence>MKKKSSIAFIRKKLVKDNSIYVKELSALLHVSERTVRRYIDELQLLGIATKFHGGVRLQKIELEPIINRTIDETRVLQIDREEQNRDKKNADKCSLYILGSFNLDVVTEVERFPFIGETIKAISTNFYPGGKGANQAVAAAELNDHVHFFAKVGDDSFGTTAEKYFSTTKISSYTLIKDTNSKTGNALVMVENATGNNSIVIDLGANATISKAEILSDINNLQSAKIFLTQLENNIEATKFAIEIAKKSGCYVILNPAPYSDQIVSHLPSVDLLVPNGTEAELISNIKIDSVISAQEAIKAIHNLGVKEIVMTLGDSGALYFNGSTMKYYKAMEASVVDTSGAGDAFTGALAAKLIEGKNMDEAIKFSIAYASLAVEKKGASSMPSRTSVDARLKKERM</sequence>
<dbReference type="PROSITE" id="PS51000">
    <property type="entry name" value="HTH_DEOR_2"/>
    <property type="match status" value="1"/>
</dbReference>
<dbReference type="UniPathway" id="UPA00916">
    <property type="reaction ID" value="UER00889"/>
</dbReference>
<evidence type="ECO:0000256" key="13">
    <source>
        <dbReference type="ARBA" id="ARBA00023277"/>
    </source>
</evidence>
<dbReference type="EC" id="2.7.1.15" evidence="2 14"/>
<evidence type="ECO:0000256" key="2">
    <source>
        <dbReference type="ARBA" id="ARBA00012035"/>
    </source>
</evidence>
<feature type="active site" description="Proton acceptor" evidence="14">
    <location>
        <position position="345"/>
    </location>
</feature>
<evidence type="ECO:0000256" key="9">
    <source>
        <dbReference type="ARBA" id="ARBA00022842"/>
    </source>
</evidence>
<dbReference type="GO" id="GO:0019303">
    <property type="term" value="P:D-ribose catabolic process"/>
    <property type="evidence" value="ECO:0007669"/>
    <property type="project" value="UniProtKB-UniRule"/>
</dbReference>
<comment type="similarity">
    <text evidence="1">Belongs to the carbohydrate kinase pfkB family.</text>
</comment>
<dbReference type="GeneID" id="93394843"/>
<dbReference type="PRINTS" id="PR00037">
    <property type="entry name" value="HTHLACR"/>
</dbReference>
<keyword evidence="7 14" id="KW-0418">Kinase</keyword>
<keyword evidence="9 14" id="KW-0460">Magnesium</keyword>
<name>A0A379F510_PROVU</name>
<dbReference type="EMBL" id="UGTW01000001">
    <property type="protein sequence ID" value="SUC14687.1"/>
    <property type="molecule type" value="Genomic_DNA"/>
</dbReference>
<dbReference type="HAMAP" id="MF_01987">
    <property type="entry name" value="Ribokinase"/>
    <property type="match status" value="1"/>
</dbReference>
<evidence type="ECO:0000256" key="7">
    <source>
        <dbReference type="ARBA" id="ARBA00022777"/>
    </source>
</evidence>
<dbReference type="Gene3D" id="3.40.1190.20">
    <property type="match status" value="1"/>
</dbReference>
<keyword evidence="10 14" id="KW-0630">Potassium</keyword>
<dbReference type="GO" id="GO:0005524">
    <property type="term" value="F:ATP binding"/>
    <property type="evidence" value="ECO:0007669"/>
    <property type="project" value="UniProtKB-UniRule"/>
</dbReference>
<dbReference type="GO" id="GO:0005829">
    <property type="term" value="C:cytosol"/>
    <property type="evidence" value="ECO:0007669"/>
    <property type="project" value="TreeGrafter"/>
</dbReference>
<feature type="binding site" evidence="14">
    <location>
        <begin position="313"/>
        <end position="318"/>
    </location>
    <ligand>
        <name>ATP</name>
        <dbReference type="ChEBI" id="CHEBI:30616"/>
    </ligand>
</feature>
<dbReference type="SUPFAM" id="SSF46785">
    <property type="entry name" value="Winged helix' DNA-binding domain"/>
    <property type="match status" value="1"/>
</dbReference>
<dbReference type="GO" id="GO:0003700">
    <property type="term" value="F:DNA-binding transcription factor activity"/>
    <property type="evidence" value="ECO:0007669"/>
    <property type="project" value="InterPro"/>
</dbReference>
<evidence type="ECO:0000256" key="11">
    <source>
        <dbReference type="ARBA" id="ARBA00023015"/>
    </source>
</evidence>
<dbReference type="InterPro" id="IPR011877">
    <property type="entry name" value="Ribokinase"/>
</dbReference>
<feature type="binding site" evidence="14">
    <location>
        <position position="341"/>
    </location>
    <ligand>
        <name>K(+)</name>
        <dbReference type="ChEBI" id="CHEBI:29103"/>
    </ligand>
</feature>
<proteinExistence type="inferred from homology"/>
<evidence type="ECO:0000313" key="17">
    <source>
        <dbReference type="Proteomes" id="UP000254331"/>
    </source>
</evidence>
<dbReference type="CDD" id="cd01174">
    <property type="entry name" value="ribokinase"/>
    <property type="match status" value="1"/>
</dbReference>
<feature type="binding site" evidence="14">
    <location>
        <position position="380"/>
    </location>
    <ligand>
        <name>K(+)</name>
        <dbReference type="ChEBI" id="CHEBI:29103"/>
    </ligand>
</feature>
<feature type="binding site" evidence="14">
    <location>
        <position position="277"/>
    </location>
    <ligand>
        <name>ATP</name>
        <dbReference type="ChEBI" id="CHEBI:30616"/>
    </ligand>
</feature>
<dbReference type="PROSITE" id="PS00584">
    <property type="entry name" value="PFKB_KINASES_2"/>
    <property type="match status" value="1"/>
</dbReference>
<feature type="domain" description="HTH deoR-type" evidence="15">
    <location>
        <begin position="3"/>
        <end position="58"/>
    </location>
</feature>
<comment type="catalytic activity">
    <reaction evidence="14">
        <text>D-ribose + ATP = D-ribose 5-phosphate + ADP + H(+)</text>
        <dbReference type="Rhea" id="RHEA:13697"/>
        <dbReference type="ChEBI" id="CHEBI:15378"/>
        <dbReference type="ChEBI" id="CHEBI:30616"/>
        <dbReference type="ChEBI" id="CHEBI:47013"/>
        <dbReference type="ChEBI" id="CHEBI:78346"/>
        <dbReference type="ChEBI" id="CHEBI:456216"/>
        <dbReference type="EC" id="2.7.1.15"/>
    </reaction>
</comment>
<keyword evidence="12" id="KW-0804">Transcription</keyword>
<feature type="binding site" evidence="14">
    <location>
        <position position="233"/>
    </location>
    <ligand>
        <name>substrate</name>
    </ligand>
</feature>
<dbReference type="OrthoDB" id="9776822at2"/>
<dbReference type="SUPFAM" id="SSF53613">
    <property type="entry name" value="Ribokinase-like"/>
    <property type="match status" value="1"/>
</dbReference>
<dbReference type="InterPro" id="IPR002173">
    <property type="entry name" value="Carboh/pur_kinase_PfkB_CS"/>
</dbReference>
<dbReference type="Proteomes" id="UP000254331">
    <property type="component" value="Unassembled WGS sequence"/>
</dbReference>
<dbReference type="RefSeq" id="WP_052038525.1">
    <property type="nucleotide sequence ID" value="NZ_CABMNT010000001.1"/>
</dbReference>
<dbReference type="InterPro" id="IPR011611">
    <property type="entry name" value="PfkB_dom"/>
</dbReference>
<comment type="activity regulation">
    <text evidence="14">Activated by a monovalent cation that binds near, but not in, the active site. The most likely occupant of the site in vivo is potassium. Ion binding induces a conformational change that may alter substrate affinity.</text>
</comment>
<dbReference type="PANTHER" id="PTHR10584">
    <property type="entry name" value="SUGAR KINASE"/>
    <property type="match status" value="1"/>
</dbReference>
<evidence type="ECO:0000256" key="1">
    <source>
        <dbReference type="ARBA" id="ARBA00005380"/>
    </source>
</evidence>
<comment type="function">
    <text evidence="14">Catalyzes the phosphorylation of ribose at O-5 in a reaction requiring ATP and magnesium. The resulting D-ribose-5-phosphate can then be used either for sythesis of nucleotides, histidine, and tryptophan, or as a component of the pentose phosphate pathway.</text>
</comment>
<dbReference type="InterPro" id="IPR036388">
    <property type="entry name" value="WH-like_DNA-bd_sf"/>
</dbReference>
<keyword evidence="13 14" id="KW-0119">Carbohydrate metabolism</keyword>
<dbReference type="PRINTS" id="PR00990">
    <property type="entry name" value="RIBOKINASE"/>
</dbReference>
<feature type="binding site" evidence="14">
    <location>
        <position position="383"/>
    </location>
    <ligand>
        <name>K(+)</name>
        <dbReference type="ChEBI" id="CHEBI:29103"/>
    </ligand>
</feature>
<comment type="caution">
    <text evidence="14">Lacks conserved residue(s) required for the propagation of feature annotation.</text>
</comment>
<evidence type="ECO:0000259" key="15">
    <source>
        <dbReference type="PROSITE" id="PS51000"/>
    </source>
</evidence>
<keyword evidence="14" id="KW-0963">Cytoplasm</keyword>
<feature type="binding site" evidence="14">
    <location>
        <begin position="103"/>
        <end position="105"/>
    </location>
    <ligand>
        <name>substrate</name>
    </ligand>
</feature>
<feature type="binding site" evidence="14">
    <location>
        <position position="345"/>
    </location>
    <ligand>
        <name>substrate</name>
    </ligand>
</feature>
<dbReference type="SMART" id="SM00420">
    <property type="entry name" value="HTH_DEOR"/>
    <property type="match status" value="1"/>
</dbReference>
<evidence type="ECO:0000256" key="6">
    <source>
        <dbReference type="ARBA" id="ARBA00022741"/>
    </source>
</evidence>
<dbReference type="InterPro" id="IPR002139">
    <property type="entry name" value="Ribo/fructo_kinase"/>
</dbReference>
<comment type="similarity">
    <text evidence="14">Belongs to the carbohydrate kinase PfkB family. Ribokinase subfamily.</text>
</comment>
<dbReference type="Gene3D" id="1.10.10.10">
    <property type="entry name" value="Winged helix-like DNA-binding domain superfamily/Winged helix DNA-binding domain"/>
    <property type="match status" value="1"/>
</dbReference>
<evidence type="ECO:0000256" key="12">
    <source>
        <dbReference type="ARBA" id="ARBA00023163"/>
    </source>
</evidence>
<dbReference type="InterPro" id="IPR029056">
    <property type="entry name" value="Ribokinase-like"/>
</dbReference>
<evidence type="ECO:0000256" key="8">
    <source>
        <dbReference type="ARBA" id="ARBA00022840"/>
    </source>
</evidence>
<keyword evidence="11" id="KW-0805">Transcription regulation</keyword>
<protein>
    <recommendedName>
        <fullName evidence="3 14">Ribokinase</fullName>
        <shortName evidence="14">RK</shortName>
        <ecNumber evidence="2 14">2.7.1.15</ecNumber>
    </recommendedName>
</protein>
<feature type="binding site" evidence="14">
    <location>
        <begin position="344"/>
        <end position="345"/>
    </location>
    <ligand>
        <name>ATP</name>
        <dbReference type="ChEBI" id="CHEBI:30616"/>
    </ligand>
</feature>
<feature type="binding site" evidence="14">
    <location>
        <begin position="131"/>
        <end position="135"/>
    </location>
    <ligand>
        <name>substrate</name>
    </ligand>
</feature>
<keyword evidence="6 14" id="KW-0547">Nucleotide-binding</keyword>
<keyword evidence="5 14" id="KW-0479">Metal-binding</keyword>
<evidence type="ECO:0000313" key="16">
    <source>
        <dbReference type="EMBL" id="SUC14687.1"/>
    </source>
</evidence>
<dbReference type="AlphaFoldDB" id="A0A379F510"/>
<comment type="pathway">
    <text evidence="14">Carbohydrate metabolism; D-ribose degradation; D-ribose 5-phosphate from beta-D-ribopyranose: step 2/2.</text>
</comment>
<comment type="cofactor">
    <cofactor evidence="14">
        <name>Mg(2+)</name>
        <dbReference type="ChEBI" id="CHEBI:18420"/>
    </cofactor>
    <text evidence="14">Requires a divalent cation, most likely magnesium in vivo, as an electrophilic catalyst to aid phosphoryl group transfer. It is the chelate of the metal and the nucleotide that is the actual substrate.</text>
</comment>
<evidence type="ECO:0000256" key="5">
    <source>
        <dbReference type="ARBA" id="ARBA00022723"/>
    </source>
</evidence>
<gene>
    <name evidence="16" type="primary">rbsK_1</name>
    <name evidence="14" type="synonym">rbsK</name>
    <name evidence="16" type="ORF">NCTC10376_00499</name>
</gene>
<dbReference type="InterPro" id="IPR036390">
    <property type="entry name" value="WH_DNA-bd_sf"/>
</dbReference>